<dbReference type="PANTHER" id="PTHR10003">
    <property type="entry name" value="SUPEROXIDE DISMUTASE CU-ZN -RELATED"/>
    <property type="match status" value="1"/>
</dbReference>
<dbReference type="InterPro" id="IPR036423">
    <property type="entry name" value="SOD-like_Cu/Zn_dom_sf"/>
</dbReference>
<dbReference type="InterPro" id="IPR024134">
    <property type="entry name" value="SOD_Cu/Zn_/chaperone"/>
</dbReference>
<protein>
    <recommendedName>
        <fullName evidence="1">Superoxide dismutase copper/zinc binding domain-containing protein</fullName>
    </recommendedName>
</protein>
<dbReference type="EMBL" id="CAJPVJ010029967">
    <property type="protein sequence ID" value="CAG2180058.1"/>
    <property type="molecule type" value="Genomic_DNA"/>
</dbReference>
<feature type="domain" description="Superoxide dismutase copper/zinc binding" evidence="1">
    <location>
        <begin position="63"/>
        <end position="196"/>
    </location>
</feature>
<dbReference type="InterPro" id="IPR001424">
    <property type="entry name" value="SOD_Cu_Zn_dom"/>
</dbReference>
<accession>A0A7R9MN46</accession>
<feature type="non-terminal residue" evidence="2">
    <location>
        <position position="1"/>
    </location>
</feature>
<reference evidence="2" key="1">
    <citation type="submission" date="2020-11" db="EMBL/GenBank/DDBJ databases">
        <authorList>
            <person name="Tran Van P."/>
        </authorList>
    </citation>
    <scope>NUCLEOTIDE SEQUENCE</scope>
</reference>
<dbReference type="Pfam" id="PF00080">
    <property type="entry name" value="Sod_Cu"/>
    <property type="match status" value="1"/>
</dbReference>
<sequence length="204" mass="21791">FPQELDYSVETSLNPLSPPVSTKVLTPISAIPLTGPITEPLVGSLSEPFVKAVVVLRSNGLTHGVIHLVQVGDGPTHISGHIIGLTPLYSHGFHFHEKPVTVDCESAGEHYNPTHETHGGPNDPNAHIGDLGNIEADLKGISRVHIIDYKVSLIGKYSVIGRSLVVHKYTDDLGAGLNRESRTSGNSGGRLACGTVRFVKYVKP</sequence>
<dbReference type="CDD" id="cd00305">
    <property type="entry name" value="Cu-Zn_Superoxide_Dismutase"/>
    <property type="match status" value="1"/>
</dbReference>
<dbReference type="PROSITE" id="PS00332">
    <property type="entry name" value="SOD_CU_ZN_2"/>
    <property type="match status" value="1"/>
</dbReference>
<name>A0A7R9MN46_9ACAR</name>
<dbReference type="Proteomes" id="UP000728032">
    <property type="component" value="Unassembled WGS sequence"/>
</dbReference>
<dbReference type="OrthoDB" id="6497185at2759"/>
<keyword evidence="3" id="KW-1185">Reference proteome</keyword>
<dbReference type="InterPro" id="IPR018152">
    <property type="entry name" value="SOD_Cu/Zn_BS"/>
</dbReference>
<proteinExistence type="predicted"/>
<dbReference type="GO" id="GO:0005507">
    <property type="term" value="F:copper ion binding"/>
    <property type="evidence" value="ECO:0007669"/>
    <property type="project" value="InterPro"/>
</dbReference>
<organism evidence="2">
    <name type="scientific">Oppiella nova</name>
    <dbReference type="NCBI Taxonomy" id="334625"/>
    <lineage>
        <taxon>Eukaryota</taxon>
        <taxon>Metazoa</taxon>
        <taxon>Ecdysozoa</taxon>
        <taxon>Arthropoda</taxon>
        <taxon>Chelicerata</taxon>
        <taxon>Arachnida</taxon>
        <taxon>Acari</taxon>
        <taxon>Acariformes</taxon>
        <taxon>Sarcoptiformes</taxon>
        <taxon>Oribatida</taxon>
        <taxon>Brachypylina</taxon>
        <taxon>Oppioidea</taxon>
        <taxon>Oppiidae</taxon>
        <taxon>Oppiella</taxon>
    </lineage>
</organism>
<dbReference type="PRINTS" id="PR00068">
    <property type="entry name" value="CUZNDISMTASE"/>
</dbReference>
<dbReference type="EMBL" id="OC944792">
    <property type="protein sequence ID" value="CAD7662921.1"/>
    <property type="molecule type" value="Genomic_DNA"/>
</dbReference>
<dbReference type="SUPFAM" id="SSF49329">
    <property type="entry name" value="Cu,Zn superoxide dismutase-like"/>
    <property type="match status" value="1"/>
</dbReference>
<dbReference type="AlphaFoldDB" id="A0A7R9MN46"/>
<evidence type="ECO:0000259" key="1">
    <source>
        <dbReference type="Pfam" id="PF00080"/>
    </source>
</evidence>
<dbReference type="Gene3D" id="2.60.40.200">
    <property type="entry name" value="Superoxide dismutase, copper/zinc binding domain"/>
    <property type="match status" value="1"/>
</dbReference>
<gene>
    <name evidence="2" type="ORF">ONB1V03_LOCUS19481</name>
</gene>
<dbReference type="GO" id="GO:0006801">
    <property type="term" value="P:superoxide metabolic process"/>
    <property type="evidence" value="ECO:0007669"/>
    <property type="project" value="InterPro"/>
</dbReference>
<evidence type="ECO:0000313" key="3">
    <source>
        <dbReference type="Proteomes" id="UP000728032"/>
    </source>
</evidence>
<evidence type="ECO:0000313" key="2">
    <source>
        <dbReference type="EMBL" id="CAD7662921.1"/>
    </source>
</evidence>